<comment type="similarity">
    <text evidence="8 9">Belongs to the TRAP transporter small permease family.</text>
</comment>
<dbReference type="OrthoDB" id="26202at2"/>
<dbReference type="RefSeq" id="WP_036556956.1">
    <property type="nucleotide sequence ID" value="NZ_JRNI01000001.1"/>
</dbReference>
<reference evidence="11 12" key="1">
    <citation type="submission" date="2014-07" db="EMBL/GenBank/DDBJ databases">
        <authorList>
            <person name="McCorrison J."/>
            <person name="Sanka R."/>
            <person name="Torralba M."/>
            <person name="Gillis M."/>
            <person name="Haft D.H."/>
            <person name="Methe B."/>
            <person name="Sutton G."/>
            <person name="Nelson K.E."/>
        </authorList>
    </citation>
    <scope>NUCLEOTIDE SEQUENCE [LARGE SCALE GENOMIC DNA]</scope>
    <source>
        <strain evidence="11 12">DNF00040</strain>
    </source>
</reference>
<evidence type="ECO:0000313" key="12">
    <source>
        <dbReference type="Proteomes" id="UP000029629"/>
    </source>
</evidence>
<dbReference type="PANTHER" id="PTHR35011:SF10">
    <property type="entry name" value="TRAP TRANSPORTER SMALL PERMEASE PROTEIN"/>
    <property type="match status" value="1"/>
</dbReference>
<evidence type="ECO:0000256" key="8">
    <source>
        <dbReference type="ARBA" id="ARBA00038436"/>
    </source>
</evidence>
<dbReference type="Pfam" id="PF04290">
    <property type="entry name" value="DctQ"/>
    <property type="match status" value="1"/>
</dbReference>
<evidence type="ECO:0000256" key="9">
    <source>
        <dbReference type="RuleBase" id="RU369079"/>
    </source>
</evidence>
<comment type="subcellular location">
    <subcellularLocation>
        <location evidence="1 9">Cell inner membrane</location>
        <topology evidence="1 9">Multi-pass membrane protein</topology>
    </subcellularLocation>
</comment>
<dbReference type="InterPro" id="IPR007387">
    <property type="entry name" value="TRAP_DctQ"/>
</dbReference>
<feature type="domain" description="Tripartite ATP-independent periplasmic transporters DctQ component" evidence="10">
    <location>
        <begin position="57"/>
        <end position="166"/>
    </location>
</feature>
<comment type="subunit">
    <text evidence="9">The complex comprises the extracytoplasmic solute receptor protein and the two transmembrane proteins.</text>
</comment>
<dbReference type="GO" id="GO:0005886">
    <property type="term" value="C:plasma membrane"/>
    <property type="evidence" value="ECO:0007669"/>
    <property type="project" value="UniProtKB-SubCell"/>
</dbReference>
<dbReference type="AlphaFoldDB" id="A0A096BHS4"/>
<gene>
    <name evidence="11" type="ORF">HMPREF2130_00560</name>
</gene>
<dbReference type="EMBL" id="JRNI01000001">
    <property type="protein sequence ID" value="KGF32679.1"/>
    <property type="molecule type" value="Genomic_DNA"/>
</dbReference>
<evidence type="ECO:0000256" key="1">
    <source>
        <dbReference type="ARBA" id="ARBA00004429"/>
    </source>
</evidence>
<evidence type="ECO:0000259" key="10">
    <source>
        <dbReference type="Pfam" id="PF04290"/>
    </source>
</evidence>
<name>A0A096BHS4_9BURK</name>
<sequence>MRKSLDLLYKLSGAGAALSLIVIVLILFGQVTFNIIDYVAHALFNQRFGLLIPSYAQFSGYALGLATFLSLASALRHHAHIRVTLLELRFSSSLRRWSHTLVALLGVLVAILISYSLIELTIDSWRWNNTATGLVRTPLWMPQAGLALGSVIFSIACIDTFIEMLRYGRSVALVTPDPTETGEVPE</sequence>
<evidence type="ECO:0000256" key="3">
    <source>
        <dbReference type="ARBA" id="ARBA00022475"/>
    </source>
</evidence>
<keyword evidence="6 9" id="KW-1133">Transmembrane helix</keyword>
<keyword evidence="5 9" id="KW-0812">Transmembrane</keyword>
<keyword evidence="7 9" id="KW-0472">Membrane</keyword>
<feature type="transmembrane region" description="Helical" evidence="9">
    <location>
        <begin position="12"/>
        <end position="36"/>
    </location>
</feature>
<dbReference type="PANTHER" id="PTHR35011">
    <property type="entry name" value="2,3-DIKETO-L-GULONATE TRAP TRANSPORTER SMALL PERMEASE PROTEIN YIAM"/>
    <property type="match status" value="1"/>
</dbReference>
<proteinExistence type="inferred from homology"/>
<dbReference type="Proteomes" id="UP000029629">
    <property type="component" value="Unassembled WGS sequence"/>
</dbReference>
<evidence type="ECO:0000256" key="6">
    <source>
        <dbReference type="ARBA" id="ARBA00022989"/>
    </source>
</evidence>
<evidence type="ECO:0000256" key="4">
    <source>
        <dbReference type="ARBA" id="ARBA00022519"/>
    </source>
</evidence>
<keyword evidence="2 9" id="KW-0813">Transport</keyword>
<dbReference type="GO" id="GO:0022857">
    <property type="term" value="F:transmembrane transporter activity"/>
    <property type="evidence" value="ECO:0007669"/>
    <property type="project" value="UniProtKB-UniRule"/>
</dbReference>
<evidence type="ECO:0000256" key="2">
    <source>
        <dbReference type="ARBA" id="ARBA00022448"/>
    </source>
</evidence>
<keyword evidence="3" id="KW-1003">Cell membrane</keyword>
<accession>A0A096BHS4</accession>
<evidence type="ECO:0000313" key="11">
    <source>
        <dbReference type="EMBL" id="KGF32679.1"/>
    </source>
</evidence>
<feature type="transmembrane region" description="Helical" evidence="9">
    <location>
        <begin position="138"/>
        <end position="162"/>
    </location>
</feature>
<feature type="transmembrane region" description="Helical" evidence="9">
    <location>
        <begin position="56"/>
        <end position="76"/>
    </location>
</feature>
<keyword evidence="4 9" id="KW-0997">Cell inner membrane</keyword>
<dbReference type="GO" id="GO:0015740">
    <property type="term" value="P:C4-dicarboxylate transport"/>
    <property type="evidence" value="ECO:0007669"/>
    <property type="project" value="TreeGrafter"/>
</dbReference>
<comment type="function">
    <text evidence="9">Part of the tripartite ATP-independent periplasmic (TRAP) transport system.</text>
</comment>
<keyword evidence="12" id="KW-1185">Reference proteome</keyword>
<protein>
    <recommendedName>
        <fullName evidence="9">TRAP transporter small permease protein</fullName>
    </recommendedName>
</protein>
<organism evidence="11 12">
    <name type="scientific">Oligella urethralis DNF00040</name>
    <dbReference type="NCBI Taxonomy" id="1401065"/>
    <lineage>
        <taxon>Bacteria</taxon>
        <taxon>Pseudomonadati</taxon>
        <taxon>Pseudomonadota</taxon>
        <taxon>Betaproteobacteria</taxon>
        <taxon>Burkholderiales</taxon>
        <taxon>Alcaligenaceae</taxon>
        <taxon>Oligella</taxon>
    </lineage>
</organism>
<feature type="transmembrane region" description="Helical" evidence="9">
    <location>
        <begin position="97"/>
        <end position="118"/>
    </location>
</feature>
<comment type="caution">
    <text evidence="11">The sequence shown here is derived from an EMBL/GenBank/DDBJ whole genome shotgun (WGS) entry which is preliminary data.</text>
</comment>
<dbReference type="InterPro" id="IPR055348">
    <property type="entry name" value="DctQ"/>
</dbReference>
<evidence type="ECO:0000256" key="5">
    <source>
        <dbReference type="ARBA" id="ARBA00022692"/>
    </source>
</evidence>
<evidence type="ECO:0000256" key="7">
    <source>
        <dbReference type="ARBA" id="ARBA00023136"/>
    </source>
</evidence>
<dbReference type="eggNOG" id="COG3090">
    <property type="taxonomic scope" value="Bacteria"/>
</dbReference>